<dbReference type="Proteomes" id="UP000085678">
    <property type="component" value="Unplaced"/>
</dbReference>
<dbReference type="GO" id="GO:0005524">
    <property type="term" value="F:ATP binding"/>
    <property type="evidence" value="ECO:0007669"/>
    <property type="project" value="UniProtKB-KW"/>
</dbReference>
<accession>A0A1S3K3V0</accession>
<feature type="region of interest" description="Disordered" evidence="8">
    <location>
        <begin position="1"/>
        <end position="31"/>
    </location>
</feature>
<keyword evidence="4" id="KW-0378">Hydrolase</keyword>
<dbReference type="Pfam" id="PF00270">
    <property type="entry name" value="DEAD"/>
    <property type="match status" value="1"/>
</dbReference>
<dbReference type="SMART" id="SM00490">
    <property type="entry name" value="HELICc"/>
    <property type="match status" value="1"/>
</dbReference>
<dbReference type="PROSITE" id="PS51192">
    <property type="entry name" value="HELICASE_ATP_BIND_1"/>
    <property type="match status" value="1"/>
</dbReference>
<keyword evidence="11" id="KW-1185">Reference proteome</keyword>
<evidence type="ECO:0000256" key="7">
    <source>
        <dbReference type="ARBA" id="ARBA00047984"/>
    </source>
</evidence>
<dbReference type="Pfam" id="PF07717">
    <property type="entry name" value="OB_NTP_bind"/>
    <property type="match status" value="1"/>
</dbReference>
<dbReference type="InterPro" id="IPR001650">
    <property type="entry name" value="Helicase_C-like"/>
</dbReference>
<dbReference type="Gene3D" id="1.20.120.1080">
    <property type="match status" value="1"/>
</dbReference>
<dbReference type="InterPro" id="IPR002464">
    <property type="entry name" value="DNA/RNA_helicase_DEAH_CS"/>
</dbReference>
<evidence type="ECO:0000256" key="8">
    <source>
        <dbReference type="SAM" id="MobiDB-lite"/>
    </source>
</evidence>
<dbReference type="InterPro" id="IPR011709">
    <property type="entry name" value="DEAD-box_helicase_OB_fold"/>
</dbReference>
<dbReference type="PANTHER" id="PTHR18934">
    <property type="entry name" value="ATP-DEPENDENT RNA HELICASE"/>
    <property type="match status" value="1"/>
</dbReference>
<dbReference type="InterPro" id="IPR014001">
    <property type="entry name" value="Helicase_ATP-bd"/>
</dbReference>
<proteinExistence type="inferred from homology"/>
<gene>
    <name evidence="12" type="primary">LOC106178535</name>
</gene>
<comment type="similarity">
    <text evidence="1">Belongs to the DEAD box helicase family. DEAH subfamily.</text>
</comment>
<dbReference type="GO" id="GO:0003723">
    <property type="term" value="F:RNA binding"/>
    <property type="evidence" value="ECO:0007669"/>
    <property type="project" value="TreeGrafter"/>
</dbReference>
<dbReference type="GO" id="GO:0071013">
    <property type="term" value="C:catalytic step 2 spliceosome"/>
    <property type="evidence" value="ECO:0007669"/>
    <property type="project" value="TreeGrafter"/>
</dbReference>
<dbReference type="AlphaFoldDB" id="A0A1S3K3V0"/>
<dbReference type="FunFam" id="3.40.50.300:FF:000578">
    <property type="entry name" value="probable ATP-dependent RNA helicase DHX35"/>
    <property type="match status" value="1"/>
</dbReference>
<dbReference type="PROSITE" id="PS51194">
    <property type="entry name" value="HELICASE_CTER"/>
    <property type="match status" value="1"/>
</dbReference>
<dbReference type="CDD" id="cd17980">
    <property type="entry name" value="DEXHc_DHX35"/>
    <property type="match status" value="1"/>
</dbReference>
<evidence type="ECO:0000259" key="10">
    <source>
        <dbReference type="PROSITE" id="PS51194"/>
    </source>
</evidence>
<keyword evidence="5 12" id="KW-0347">Helicase</keyword>
<evidence type="ECO:0000256" key="2">
    <source>
        <dbReference type="ARBA" id="ARBA00012552"/>
    </source>
</evidence>
<dbReference type="GeneID" id="106178535"/>
<evidence type="ECO:0000256" key="3">
    <source>
        <dbReference type="ARBA" id="ARBA00022741"/>
    </source>
</evidence>
<evidence type="ECO:0000313" key="12">
    <source>
        <dbReference type="RefSeq" id="XP_013417202.1"/>
    </source>
</evidence>
<dbReference type="GO" id="GO:0016787">
    <property type="term" value="F:hydrolase activity"/>
    <property type="evidence" value="ECO:0007669"/>
    <property type="project" value="UniProtKB-KW"/>
</dbReference>
<dbReference type="Pfam" id="PF21010">
    <property type="entry name" value="HA2_C"/>
    <property type="match status" value="1"/>
</dbReference>
<dbReference type="InterPro" id="IPR011545">
    <property type="entry name" value="DEAD/DEAH_box_helicase_dom"/>
</dbReference>
<keyword evidence="6" id="KW-0067">ATP-binding</keyword>
<dbReference type="Pfam" id="PF00271">
    <property type="entry name" value="Helicase_C"/>
    <property type="match status" value="1"/>
</dbReference>
<dbReference type="PROSITE" id="PS00690">
    <property type="entry name" value="DEAH_ATP_HELICASE"/>
    <property type="match status" value="1"/>
</dbReference>
<reference evidence="12" key="1">
    <citation type="submission" date="2025-08" db="UniProtKB">
        <authorList>
            <consortium name="RefSeq"/>
        </authorList>
    </citation>
    <scope>IDENTIFICATION</scope>
    <source>
        <tissue evidence="12">Gonads</tissue>
    </source>
</reference>
<dbReference type="STRING" id="7574.A0A1S3K3V0"/>
<dbReference type="Pfam" id="PF04408">
    <property type="entry name" value="WHD_HA2"/>
    <property type="match status" value="1"/>
</dbReference>
<feature type="domain" description="Helicase C-terminal" evidence="10">
    <location>
        <begin position="258"/>
        <end position="433"/>
    </location>
</feature>
<organism evidence="11 12">
    <name type="scientific">Lingula anatina</name>
    <name type="common">Brachiopod</name>
    <name type="synonym">Lingula unguis</name>
    <dbReference type="NCBI Taxonomy" id="7574"/>
    <lineage>
        <taxon>Eukaryota</taxon>
        <taxon>Metazoa</taxon>
        <taxon>Spiralia</taxon>
        <taxon>Lophotrochozoa</taxon>
        <taxon>Brachiopoda</taxon>
        <taxon>Linguliformea</taxon>
        <taxon>Lingulata</taxon>
        <taxon>Lingulida</taxon>
        <taxon>Linguloidea</taxon>
        <taxon>Lingulidae</taxon>
        <taxon>Lingula</taxon>
    </lineage>
</organism>
<dbReference type="PANTHER" id="PTHR18934:SF136">
    <property type="entry name" value="ATP-DEPENDENT RNA HELICASE DHX35-RELATED"/>
    <property type="match status" value="1"/>
</dbReference>
<evidence type="ECO:0000313" key="11">
    <source>
        <dbReference type="Proteomes" id="UP000085678"/>
    </source>
</evidence>
<dbReference type="CDD" id="cd18791">
    <property type="entry name" value="SF2_C_RHA"/>
    <property type="match status" value="1"/>
</dbReference>
<evidence type="ECO:0000256" key="5">
    <source>
        <dbReference type="ARBA" id="ARBA00022806"/>
    </source>
</evidence>
<dbReference type="InterPro" id="IPR027417">
    <property type="entry name" value="P-loop_NTPase"/>
</dbReference>
<dbReference type="FunFam" id="3.40.50.300:FF:000767">
    <property type="entry name" value="Putative ATP-dependent RNA helicase DHX35"/>
    <property type="match status" value="1"/>
</dbReference>
<dbReference type="InParanoid" id="A0A1S3K3V0"/>
<dbReference type="RefSeq" id="XP_013417202.1">
    <property type="nucleotide sequence ID" value="XM_013561748.2"/>
</dbReference>
<dbReference type="InterPro" id="IPR048333">
    <property type="entry name" value="HA2_WH"/>
</dbReference>
<dbReference type="KEGG" id="lak:106178535"/>
<dbReference type="OrthoDB" id="10253254at2759"/>
<dbReference type="SMART" id="SM00847">
    <property type="entry name" value="HA2"/>
    <property type="match status" value="1"/>
</dbReference>
<evidence type="ECO:0000256" key="6">
    <source>
        <dbReference type="ARBA" id="ARBA00022840"/>
    </source>
</evidence>
<keyword evidence="3" id="KW-0547">Nucleotide-binding</keyword>
<protein>
    <recommendedName>
        <fullName evidence="2">RNA helicase</fullName>
        <ecNumber evidence="2">3.6.4.13</ecNumber>
    </recommendedName>
</protein>
<dbReference type="SMART" id="SM00487">
    <property type="entry name" value="DEXDc"/>
    <property type="match status" value="1"/>
</dbReference>
<name>A0A1S3K3V0_LINAN</name>
<feature type="domain" description="Helicase ATP-binding" evidence="9">
    <location>
        <begin position="61"/>
        <end position="226"/>
    </location>
</feature>
<dbReference type="GO" id="GO:0003724">
    <property type="term" value="F:RNA helicase activity"/>
    <property type="evidence" value="ECO:0007669"/>
    <property type="project" value="UniProtKB-EC"/>
</dbReference>
<evidence type="ECO:0000259" key="9">
    <source>
        <dbReference type="PROSITE" id="PS51192"/>
    </source>
</evidence>
<dbReference type="EC" id="3.6.4.13" evidence="2"/>
<dbReference type="SUPFAM" id="SSF52540">
    <property type="entry name" value="P-loop containing nucleoside triphosphate hydrolases"/>
    <property type="match status" value="1"/>
</dbReference>
<dbReference type="FunCoup" id="A0A1S3K3V0">
    <property type="interactions" value="1199"/>
</dbReference>
<dbReference type="Gene3D" id="3.40.50.300">
    <property type="entry name" value="P-loop containing nucleotide triphosphate hydrolases"/>
    <property type="match status" value="2"/>
</dbReference>
<comment type="catalytic activity">
    <reaction evidence="7">
        <text>ATP + H2O = ADP + phosphate + H(+)</text>
        <dbReference type="Rhea" id="RHEA:13065"/>
        <dbReference type="ChEBI" id="CHEBI:15377"/>
        <dbReference type="ChEBI" id="CHEBI:15378"/>
        <dbReference type="ChEBI" id="CHEBI:30616"/>
        <dbReference type="ChEBI" id="CHEBI:43474"/>
        <dbReference type="ChEBI" id="CHEBI:456216"/>
        <dbReference type="EC" id="3.6.4.13"/>
    </reaction>
</comment>
<evidence type="ECO:0000256" key="4">
    <source>
        <dbReference type="ARBA" id="ARBA00022801"/>
    </source>
</evidence>
<sequence>MATHTSKFWKPGSEPPGSTLSEERVSSEGQGSSVVYNPYRNLSLEQQRLKLPVFQHRTNILYLVESYQTVIVVGETGSGKSTQIPQYLLEAGWAAEGYMIAVTQPRRVAAVTVATRVSEERGRMLGQEVGYTIRFDDVSDPEATRVKFMTDGMLVREMMQDPLLSKYSVVMLDEVHERTIHTDIILGLLKKIQKKRKDLRLIVASATMDAEEFKDFFNTNETGDSRNDTAAVLSVEGRMFPVDVHYSLDPVPNYVKATVETAIKIHHNEKPGDILAFLTGMEEVEQVVSLLIEEARKIPRDSQKMMVLPMHGSLPASEQMKVFQRTPNNVRKIVVATNIAEASITISGIVYVIDSGFVKLPAFNPKTGIESLVIVPVSQASAEQRAGRAGRVRSGKAYRLYTEEAFHTLAPSTVPEIQRAGMASVVLQLKALGIDNVVRFNFLSPPPAQNMVRGVELLYALGALDDNGRLTNPLGYRMAEFPLHPLYAKMLLISGEMDCSEEAVIIAAMMQIQNVFITPPKQKIQATNAKRRFSALEGDHLTMLNVYLAFVQHNKRPKWCHENFLNYKGLCRASDIKDQMTRLLKKFKIPLVSCEGDAEKLRRCLTAGFFANAAKLHYSGEYRTVRDDHPLSVHPTSVLYTETRPQWVIFNEIVQTNKDYMRDLTAIQPEWLYELAPHYYQYGTDRELAAKRARLGDR</sequence>
<dbReference type="InterPro" id="IPR007502">
    <property type="entry name" value="Helicase-assoc_dom"/>
</dbReference>
<evidence type="ECO:0000256" key="1">
    <source>
        <dbReference type="ARBA" id="ARBA00008792"/>
    </source>
</evidence>